<organism evidence="3 4">
    <name type="scientific">Microcella alkaliphila</name>
    <dbReference type="NCBI Taxonomy" id="279828"/>
    <lineage>
        <taxon>Bacteria</taxon>
        <taxon>Bacillati</taxon>
        <taxon>Actinomycetota</taxon>
        <taxon>Actinomycetes</taxon>
        <taxon>Micrococcales</taxon>
        <taxon>Microbacteriaceae</taxon>
        <taxon>Microcella</taxon>
    </lineage>
</organism>
<dbReference type="Pfam" id="PF00581">
    <property type="entry name" value="Rhodanese"/>
    <property type="match status" value="1"/>
</dbReference>
<accession>A0A4Q7TNU7</accession>
<feature type="chain" id="PRO_5020879965" evidence="1">
    <location>
        <begin position="25"/>
        <end position="121"/>
    </location>
</feature>
<evidence type="ECO:0000259" key="2">
    <source>
        <dbReference type="PROSITE" id="PS50206"/>
    </source>
</evidence>
<dbReference type="SUPFAM" id="SSF52821">
    <property type="entry name" value="Rhodanese/Cell cycle control phosphatase"/>
    <property type="match status" value="1"/>
</dbReference>
<dbReference type="PROSITE" id="PS51257">
    <property type="entry name" value="PROKAR_LIPOPROTEIN"/>
    <property type="match status" value="1"/>
</dbReference>
<protein>
    <submittedName>
        <fullName evidence="3">Rhodanese-like domain-containing protein</fullName>
    </submittedName>
</protein>
<comment type="caution">
    <text evidence="3">The sequence shown here is derived from an EMBL/GenBank/DDBJ whole genome shotgun (WGS) entry which is preliminary data.</text>
</comment>
<dbReference type="OrthoDB" id="9800872at2"/>
<proteinExistence type="predicted"/>
<dbReference type="EMBL" id="SGXT01000013">
    <property type="protein sequence ID" value="RZT62504.1"/>
    <property type="molecule type" value="Genomic_DNA"/>
</dbReference>
<dbReference type="RefSeq" id="WP_130281695.1">
    <property type="nucleotide sequence ID" value="NZ_SGXT01000013.1"/>
</dbReference>
<keyword evidence="4" id="KW-1185">Reference proteome</keyword>
<feature type="domain" description="Rhodanese" evidence="2">
    <location>
        <begin position="33"/>
        <end position="109"/>
    </location>
</feature>
<dbReference type="InterPro" id="IPR052367">
    <property type="entry name" value="Thiosulfate_ST/Rhodanese-like"/>
</dbReference>
<dbReference type="AlphaFoldDB" id="A0A4Q7TNU7"/>
<dbReference type="InterPro" id="IPR036873">
    <property type="entry name" value="Rhodanese-like_dom_sf"/>
</dbReference>
<evidence type="ECO:0000313" key="4">
    <source>
        <dbReference type="Proteomes" id="UP000292408"/>
    </source>
</evidence>
<gene>
    <name evidence="3" type="ORF">EV140_1034</name>
</gene>
<dbReference type="CDD" id="cd00158">
    <property type="entry name" value="RHOD"/>
    <property type="match status" value="1"/>
</dbReference>
<dbReference type="InterPro" id="IPR001763">
    <property type="entry name" value="Rhodanese-like_dom"/>
</dbReference>
<dbReference type="PANTHER" id="PTHR45431:SF3">
    <property type="entry name" value="RHODANESE-LIKE DOMAIN-CONTAINING PROTEIN 15, CHLOROPLASTIC"/>
    <property type="match status" value="1"/>
</dbReference>
<feature type="signal peptide" evidence="1">
    <location>
        <begin position="1"/>
        <end position="24"/>
    </location>
</feature>
<dbReference type="Gene3D" id="3.40.250.10">
    <property type="entry name" value="Rhodanese-like domain"/>
    <property type="match status" value="1"/>
</dbReference>
<dbReference type="PANTHER" id="PTHR45431">
    <property type="entry name" value="RHODANESE-LIKE DOMAIN-CONTAINING PROTEIN 15, CHLOROPLASTIC"/>
    <property type="match status" value="1"/>
</dbReference>
<reference evidence="3 4" key="1">
    <citation type="journal article" date="2015" name="Stand. Genomic Sci.">
        <title>Genomic Encyclopedia of Bacterial and Archaeal Type Strains, Phase III: the genomes of soil and plant-associated and newly described type strains.</title>
        <authorList>
            <person name="Whitman W.B."/>
            <person name="Woyke T."/>
            <person name="Klenk H.P."/>
            <person name="Zhou Y."/>
            <person name="Lilburn T.G."/>
            <person name="Beck B.J."/>
            <person name="De Vos P."/>
            <person name="Vandamme P."/>
            <person name="Eisen J.A."/>
            <person name="Garrity G."/>
            <person name="Hugenholtz P."/>
            <person name="Kyrpides N.C."/>
        </authorList>
    </citation>
    <scope>NUCLEOTIDE SEQUENCE [LARGE SCALE GENOMIC DNA]</scope>
    <source>
        <strain evidence="3 4">AC4r</strain>
    </source>
</reference>
<sequence>MRHLLAVLAATIGLALGLAACAPATGTIEVTTDTVLIDVRTPAEFATGHLDGAINIDVQAADFEDRVAQLDPTGDYVVYCRSGNRSEQAITRMESLGFTELVNGGSVASASASTGIAVVTP</sequence>
<keyword evidence="1" id="KW-0732">Signal</keyword>
<dbReference type="SMART" id="SM00450">
    <property type="entry name" value="RHOD"/>
    <property type="match status" value="1"/>
</dbReference>
<name>A0A4Q7TNU7_9MICO</name>
<dbReference type="Proteomes" id="UP000292408">
    <property type="component" value="Unassembled WGS sequence"/>
</dbReference>
<evidence type="ECO:0000313" key="3">
    <source>
        <dbReference type="EMBL" id="RZT62504.1"/>
    </source>
</evidence>
<evidence type="ECO:0000256" key="1">
    <source>
        <dbReference type="SAM" id="SignalP"/>
    </source>
</evidence>
<dbReference type="PROSITE" id="PS50206">
    <property type="entry name" value="RHODANESE_3"/>
    <property type="match status" value="1"/>
</dbReference>